<feature type="transmembrane region" description="Helical" evidence="11">
    <location>
        <begin position="972"/>
        <end position="991"/>
    </location>
</feature>
<comment type="similarity">
    <text evidence="9">Belongs to the immunoglobulin superfamily. SIGLEC (sialic acid binding Ig-like lectin) family.</text>
</comment>
<evidence type="ECO:0000256" key="12">
    <source>
        <dbReference type="SAM" id="SignalP"/>
    </source>
</evidence>
<sequence length="1156" mass="127142">MIVFIWATLLLSVRSSKADTGASVGRQYCDENFCIRLTEGLSQKPTVTVPPLTEGHQTTLTCTAPGLCSGSVPEITWTWRGAGVQDSHITGNITDFKTETLTAVTQRHASTLTFDPSAEHHGTEVTCKVKFTGNIITEETVTLNVTYVKKVKITGDKSVKEGQTLNLTCSVESFPPSFVIWTKLSDQTIQNVTEINLQDDTEPQEQTGMSTLLIPNVTADHSGQYMCTVKHLNSTLKEAAHVTVTFVPKIFNDSSCVNQSDVLTCVCVSEGVPLPTIRWPLLETHTEYSVTNTVSNHTVTSRIRLSLSAHSTTTFECVSSNDNGQTKLNVSVKNDLYRTGYSDLGPSAVLPWTIAAVSLCLNIICLVIYILYLCRLLFSTFSPRSYTPAEICSCPGSCTVSPSLDNNEQVQSGFKGRVSLLEPELSLKNCSIIINDLNVSDSGSYQLRAGGLIDEKKDGWTFIPTTTVKVSGLSQKPTVTVPPLTEGHQTTLTCTAPGLCSGSVPEITWTWRGAGVQDSHITGNITDFKTETLTAVTQRHSSTLTFDPSAEHHGLKKQSSVNLTENVEMATIQTIPLVDADQAITDEITRHPKEVEYTDIDVSKLKRKSPTEDKETRRIPDTEYAEVKKEKRMKRQDNDREEGDTMGVYEEAAVMIVDDKESEKCVQTEEEGGLSQKPTVTVPPLTEGHQTTLTCTAPGLCSGSVPEITWTWRGAGVQDSHITGNITDFKTETLTAVKQRHRSTLTFNLSAEHHGTEVTCKVKFTGNKITEETVTLNVFYLQKPVITGLTTVKEGDDLNLSCTVESFPPSVLTWTKHGSNKTIENRTATLFITNVTPEDSGRYICSAEHQIKALTAQTDVTVTVTFGPKIFNDSICVNQSDVLTCVCVSEGVPLPTIRWPLLETHTEYSVTNTVSNHTVTSRIRLSLSAHSTTTFECVSSNDNGQTKHNVSVKNDSQPDFFSDFFSGLLTNINWLHVILAFFIGILLSMIVTCLARKCNRKIHKSSINLTEKVEMVTTQKNPGADADQAITDDITHDQDAAEGAEAAWPSATGEDNVNPKEVEYTDIDVSKLKRNSPTKDKETRRIPDTEYAEVKKEKRMESQDNEREEGDTMGVYEEAAVMIVDDKESEKCVQTEEEGGEDVALYSNVNEIMTQI</sequence>
<keyword evidence="6 11" id="KW-1133">Transmembrane helix</keyword>
<dbReference type="SMART" id="SM00409">
    <property type="entry name" value="IG"/>
    <property type="match status" value="6"/>
</dbReference>
<dbReference type="EMBL" id="JAUPFM010000008">
    <property type="protein sequence ID" value="KAK2844934.1"/>
    <property type="molecule type" value="Genomic_DNA"/>
</dbReference>
<dbReference type="InterPro" id="IPR003598">
    <property type="entry name" value="Ig_sub2"/>
</dbReference>
<evidence type="ECO:0000313" key="15">
    <source>
        <dbReference type="Proteomes" id="UP001187415"/>
    </source>
</evidence>
<dbReference type="AlphaFoldDB" id="A0AA88SVV0"/>
<dbReference type="GO" id="GO:0033691">
    <property type="term" value="F:sialic acid binding"/>
    <property type="evidence" value="ECO:0007669"/>
    <property type="project" value="TreeGrafter"/>
</dbReference>
<dbReference type="Gene3D" id="2.60.40.10">
    <property type="entry name" value="Immunoglobulins"/>
    <property type="match status" value="8"/>
</dbReference>
<organism evidence="14 15">
    <name type="scientific">Channa striata</name>
    <name type="common">Snakehead murrel</name>
    <name type="synonym">Ophicephalus striatus</name>
    <dbReference type="NCBI Taxonomy" id="64152"/>
    <lineage>
        <taxon>Eukaryota</taxon>
        <taxon>Metazoa</taxon>
        <taxon>Chordata</taxon>
        <taxon>Craniata</taxon>
        <taxon>Vertebrata</taxon>
        <taxon>Euteleostomi</taxon>
        <taxon>Actinopterygii</taxon>
        <taxon>Neopterygii</taxon>
        <taxon>Teleostei</taxon>
        <taxon>Neoteleostei</taxon>
        <taxon>Acanthomorphata</taxon>
        <taxon>Anabantaria</taxon>
        <taxon>Anabantiformes</taxon>
        <taxon>Channoidei</taxon>
        <taxon>Channidae</taxon>
        <taxon>Channa</taxon>
    </lineage>
</organism>
<dbReference type="PANTHER" id="PTHR12035">
    <property type="entry name" value="SIALIC ACID BINDING IMMUNOGLOBULIN-LIKE LECTIN"/>
    <property type="match status" value="1"/>
</dbReference>
<evidence type="ECO:0000256" key="10">
    <source>
        <dbReference type="SAM" id="MobiDB-lite"/>
    </source>
</evidence>
<feature type="region of interest" description="Disordered" evidence="10">
    <location>
        <begin position="1039"/>
        <end position="1116"/>
    </location>
</feature>
<keyword evidence="5" id="KW-0130">Cell adhesion</keyword>
<dbReference type="Proteomes" id="UP001187415">
    <property type="component" value="Unassembled WGS sequence"/>
</dbReference>
<dbReference type="SMART" id="SM00408">
    <property type="entry name" value="IGc2"/>
    <property type="match status" value="2"/>
</dbReference>
<evidence type="ECO:0000256" key="1">
    <source>
        <dbReference type="ARBA" id="ARBA00004479"/>
    </source>
</evidence>
<feature type="domain" description="Ig-like" evidence="13">
    <location>
        <begin position="45"/>
        <end position="137"/>
    </location>
</feature>
<evidence type="ECO:0000256" key="8">
    <source>
        <dbReference type="ARBA" id="ARBA00023319"/>
    </source>
</evidence>
<dbReference type="InterPro" id="IPR036179">
    <property type="entry name" value="Ig-like_dom_sf"/>
</dbReference>
<feature type="domain" description="Ig-like" evidence="13">
    <location>
        <begin position="868"/>
        <end position="953"/>
    </location>
</feature>
<dbReference type="SUPFAM" id="SSF48726">
    <property type="entry name" value="Immunoglobulin"/>
    <property type="match status" value="7"/>
</dbReference>
<dbReference type="GO" id="GO:0005886">
    <property type="term" value="C:plasma membrane"/>
    <property type="evidence" value="ECO:0007669"/>
    <property type="project" value="TreeGrafter"/>
</dbReference>
<name>A0AA88SVV0_CHASR</name>
<dbReference type="Pfam" id="PF13927">
    <property type="entry name" value="Ig_3"/>
    <property type="match status" value="2"/>
</dbReference>
<keyword evidence="8" id="KW-0393">Immunoglobulin domain</keyword>
<evidence type="ECO:0000313" key="14">
    <source>
        <dbReference type="EMBL" id="KAK2844934.1"/>
    </source>
</evidence>
<protein>
    <recommendedName>
        <fullName evidence="13">Ig-like domain-containing protein</fullName>
    </recommendedName>
</protein>
<dbReference type="PANTHER" id="PTHR12035:SF128">
    <property type="entry name" value="BRANCHED CHAIN KETO ACID DEHYDROGENASE E1 SUBUNIT BETA,-LIKE-RELATED"/>
    <property type="match status" value="1"/>
</dbReference>
<feature type="domain" description="Ig-like" evidence="13">
    <location>
        <begin position="248"/>
        <end position="333"/>
    </location>
</feature>
<evidence type="ECO:0000256" key="3">
    <source>
        <dbReference type="ARBA" id="ARBA00022734"/>
    </source>
</evidence>
<comment type="caution">
    <text evidence="14">The sequence shown here is derived from an EMBL/GenBank/DDBJ whole genome shotgun (WGS) entry which is preliminary data.</text>
</comment>
<dbReference type="GO" id="GO:0007155">
    <property type="term" value="P:cell adhesion"/>
    <property type="evidence" value="ECO:0007669"/>
    <property type="project" value="UniProtKB-KW"/>
</dbReference>
<comment type="subcellular location">
    <subcellularLocation>
        <location evidence="1">Membrane</location>
        <topology evidence="1">Single-pass type I membrane protein</topology>
    </subcellularLocation>
</comment>
<evidence type="ECO:0000259" key="13">
    <source>
        <dbReference type="PROSITE" id="PS50835"/>
    </source>
</evidence>
<feature type="domain" description="Ig-like" evidence="13">
    <location>
        <begin position="139"/>
        <end position="243"/>
    </location>
</feature>
<proteinExistence type="inferred from homology"/>
<feature type="region of interest" description="Disordered" evidence="10">
    <location>
        <begin position="606"/>
        <end position="644"/>
    </location>
</feature>
<feature type="domain" description="Ig-like" evidence="13">
    <location>
        <begin position="477"/>
        <end position="513"/>
    </location>
</feature>
<feature type="compositionally biased region" description="Basic and acidic residues" evidence="10">
    <location>
        <begin position="606"/>
        <end position="629"/>
    </location>
</feature>
<accession>A0AA88SVV0</accession>
<evidence type="ECO:0000256" key="6">
    <source>
        <dbReference type="ARBA" id="ARBA00022989"/>
    </source>
</evidence>
<dbReference type="InterPro" id="IPR003599">
    <property type="entry name" value="Ig_sub"/>
</dbReference>
<feature type="chain" id="PRO_5041686271" description="Ig-like domain-containing protein" evidence="12">
    <location>
        <begin position="19"/>
        <end position="1156"/>
    </location>
</feature>
<keyword evidence="12" id="KW-0732">Signal</keyword>
<dbReference type="PROSITE" id="PS00290">
    <property type="entry name" value="IG_MHC"/>
    <property type="match status" value="1"/>
</dbReference>
<evidence type="ECO:0000256" key="2">
    <source>
        <dbReference type="ARBA" id="ARBA00022692"/>
    </source>
</evidence>
<evidence type="ECO:0000256" key="9">
    <source>
        <dbReference type="ARBA" id="ARBA00038361"/>
    </source>
</evidence>
<keyword evidence="4" id="KW-0677">Repeat</keyword>
<feature type="signal peptide" evidence="12">
    <location>
        <begin position="1"/>
        <end position="18"/>
    </location>
</feature>
<feature type="domain" description="Ig-like" evidence="13">
    <location>
        <begin position="678"/>
        <end position="777"/>
    </location>
</feature>
<evidence type="ECO:0000256" key="4">
    <source>
        <dbReference type="ARBA" id="ARBA00022737"/>
    </source>
</evidence>
<keyword evidence="15" id="KW-1185">Reference proteome</keyword>
<dbReference type="InterPro" id="IPR003006">
    <property type="entry name" value="Ig/MHC_CS"/>
</dbReference>
<feature type="compositionally biased region" description="Basic and acidic residues" evidence="10">
    <location>
        <begin position="1057"/>
        <end position="1105"/>
    </location>
</feature>
<evidence type="ECO:0000256" key="11">
    <source>
        <dbReference type="SAM" id="Phobius"/>
    </source>
</evidence>
<evidence type="ECO:0000256" key="5">
    <source>
        <dbReference type="ARBA" id="ARBA00022889"/>
    </source>
</evidence>
<dbReference type="InterPro" id="IPR013783">
    <property type="entry name" value="Ig-like_fold"/>
</dbReference>
<dbReference type="GO" id="GO:0030246">
    <property type="term" value="F:carbohydrate binding"/>
    <property type="evidence" value="ECO:0007669"/>
    <property type="project" value="UniProtKB-KW"/>
</dbReference>
<dbReference type="CDD" id="cd00096">
    <property type="entry name" value="Ig"/>
    <property type="match status" value="1"/>
</dbReference>
<keyword evidence="7 11" id="KW-0472">Membrane</keyword>
<reference evidence="14" key="1">
    <citation type="submission" date="2023-07" db="EMBL/GenBank/DDBJ databases">
        <title>Chromosome-level Genome Assembly of Striped Snakehead (Channa striata).</title>
        <authorList>
            <person name="Liu H."/>
        </authorList>
    </citation>
    <scope>NUCLEOTIDE SEQUENCE</scope>
    <source>
        <strain evidence="14">Gz</strain>
        <tissue evidence="14">Muscle</tissue>
    </source>
</reference>
<keyword evidence="2 11" id="KW-0812">Transmembrane</keyword>
<dbReference type="InterPro" id="IPR007110">
    <property type="entry name" value="Ig-like_dom"/>
</dbReference>
<feature type="domain" description="Ig-like" evidence="13">
    <location>
        <begin position="784"/>
        <end position="861"/>
    </location>
</feature>
<dbReference type="PROSITE" id="PS50835">
    <property type="entry name" value="IG_LIKE"/>
    <property type="match status" value="7"/>
</dbReference>
<evidence type="ECO:0000256" key="7">
    <source>
        <dbReference type="ARBA" id="ARBA00023136"/>
    </source>
</evidence>
<gene>
    <name evidence="14" type="ORF">Q5P01_011593</name>
</gene>
<dbReference type="InterPro" id="IPR051036">
    <property type="entry name" value="SIGLEC"/>
</dbReference>
<keyword evidence="3" id="KW-0430">Lectin</keyword>